<dbReference type="Pfam" id="PF12784">
    <property type="entry name" value="PDDEXK_2"/>
    <property type="match status" value="1"/>
</dbReference>
<evidence type="ECO:0000313" key="5">
    <source>
        <dbReference type="Proteomes" id="UP000322918"/>
    </source>
</evidence>
<dbReference type="PANTHER" id="PTHR41317:SF1">
    <property type="entry name" value="PD-(D_E)XK NUCLEASE FAMILY TRANSPOSASE"/>
    <property type="match status" value="1"/>
</dbReference>
<evidence type="ECO:0008006" key="6">
    <source>
        <dbReference type="Google" id="ProtNLM"/>
    </source>
</evidence>
<name>A0A4Q0M5F3_9SPHI</name>
<comment type="caution">
    <text evidence="3">The sequence shown here is derived from an EMBL/GenBank/DDBJ whole genome shotgun (WGS) entry which is preliminary data.</text>
</comment>
<dbReference type="AlphaFoldDB" id="A0A4Q0M5F3"/>
<evidence type="ECO:0000313" key="2">
    <source>
        <dbReference type="EMBL" id="KAA8479150.1"/>
    </source>
</evidence>
<proteinExistence type="predicted"/>
<evidence type="ECO:0000313" key="4">
    <source>
        <dbReference type="Proteomes" id="UP000290848"/>
    </source>
</evidence>
<dbReference type="EMBL" id="RXOC01000013">
    <property type="protein sequence ID" value="RXF67969.1"/>
    <property type="molecule type" value="Genomic_DNA"/>
</dbReference>
<protein>
    <recommendedName>
        <fullName evidence="6">PD-(D/E)XK nuclease family transposase</fullName>
    </recommendedName>
</protein>
<dbReference type="EMBL" id="VWNE01000029">
    <property type="protein sequence ID" value="KAA8479150.1"/>
    <property type="molecule type" value="Genomic_DNA"/>
</dbReference>
<evidence type="ECO:0000256" key="1">
    <source>
        <dbReference type="SAM" id="MobiDB-lite"/>
    </source>
</evidence>
<reference evidence="3 4" key="1">
    <citation type="submission" date="2018-12" db="EMBL/GenBank/DDBJ databases">
        <title>The Draft Genome Sequence of the Soil Bacterium Pedobacter tournemirensis R1.</title>
        <authorList>
            <person name="He J."/>
        </authorList>
    </citation>
    <scope>NUCLEOTIDE SEQUENCE [LARGE SCALE GENOMIC DNA]</scope>
    <source>
        <strain evidence="3 4">R1</strain>
    </source>
</reference>
<dbReference type="Proteomes" id="UP000290848">
    <property type="component" value="Unassembled WGS sequence"/>
</dbReference>
<dbReference type="Proteomes" id="UP000322918">
    <property type="component" value="Unassembled WGS sequence"/>
</dbReference>
<organism evidence="3 4">
    <name type="scientific">Arcticibacter tournemirensis</name>
    <dbReference type="NCBI Taxonomy" id="699437"/>
    <lineage>
        <taxon>Bacteria</taxon>
        <taxon>Pseudomonadati</taxon>
        <taxon>Bacteroidota</taxon>
        <taxon>Sphingobacteriia</taxon>
        <taxon>Sphingobacteriales</taxon>
        <taxon>Sphingobacteriaceae</taxon>
        <taxon>Arcticibacter</taxon>
    </lineage>
</organism>
<accession>A0A4Q0M5F3</accession>
<gene>
    <name evidence="3" type="ORF">EKH83_16965</name>
    <name evidence="2" type="ORF">F1649_16565</name>
</gene>
<keyword evidence="5" id="KW-1185">Reference proteome</keyword>
<dbReference type="OrthoDB" id="9803508at2"/>
<reference evidence="2 5" key="2">
    <citation type="submission" date="2019-09" db="EMBL/GenBank/DDBJ databases">
        <title>Pararcticibacter amylolyticus gen. nov., sp. nov., isolated from a rottenly hemp rope, and reclassification of Pedobacter tournemirensis as Pararcticibacter tournemirensis comb. nov.</title>
        <authorList>
            <person name="Cai Y."/>
        </authorList>
    </citation>
    <scope>NUCLEOTIDE SEQUENCE [LARGE SCALE GENOMIC DNA]</scope>
    <source>
        <strain evidence="2 5">TF5-37.2-LB10</strain>
    </source>
</reference>
<sequence>MPNFTKEAEDLETDVEKWTYLLKNMSRLDQIPVYLNKRIFQRIFQIAEISNLTPEEQTMYEASLKDKWDYENVLATAMRESKLEGKLEGERKGELKAKLETARE</sequence>
<dbReference type="PANTHER" id="PTHR41317">
    <property type="entry name" value="PD-(D_E)XK NUCLEASE FAMILY TRANSPOSASE"/>
    <property type="match status" value="1"/>
</dbReference>
<feature type="region of interest" description="Disordered" evidence="1">
    <location>
        <begin position="85"/>
        <end position="104"/>
    </location>
</feature>
<dbReference type="RefSeq" id="WP_128770657.1">
    <property type="nucleotide sequence ID" value="NZ_RXOC01000013.1"/>
</dbReference>
<evidence type="ECO:0000313" key="3">
    <source>
        <dbReference type="EMBL" id="RXF67969.1"/>
    </source>
</evidence>